<dbReference type="AlphaFoldDB" id="A0A6I6MGN9"/>
<name>A0A6I6MGN9_9CAUL</name>
<dbReference type="EC" id="2.7.1.-" evidence="2"/>
<dbReference type="RefSeq" id="WP_158764482.1">
    <property type="nucleotide sequence ID" value="NZ_CP047045.1"/>
</dbReference>
<organism evidence="2 3">
    <name type="scientific">Terricaulis silvestris</name>
    <dbReference type="NCBI Taxonomy" id="2686094"/>
    <lineage>
        <taxon>Bacteria</taxon>
        <taxon>Pseudomonadati</taxon>
        <taxon>Pseudomonadota</taxon>
        <taxon>Alphaproteobacteria</taxon>
        <taxon>Caulobacterales</taxon>
        <taxon>Caulobacteraceae</taxon>
        <taxon>Terricaulis</taxon>
    </lineage>
</organism>
<dbReference type="PROSITE" id="PS51094">
    <property type="entry name" value="PTS_EIIA_TYPE_2"/>
    <property type="match status" value="1"/>
</dbReference>
<dbReference type="GO" id="GO:0016740">
    <property type="term" value="F:transferase activity"/>
    <property type="evidence" value="ECO:0007669"/>
    <property type="project" value="UniProtKB-KW"/>
</dbReference>
<dbReference type="PANTHER" id="PTHR47738">
    <property type="entry name" value="PTS SYSTEM FRUCTOSE-LIKE EIIA COMPONENT-RELATED"/>
    <property type="match status" value="1"/>
</dbReference>
<dbReference type="GO" id="GO:0030295">
    <property type="term" value="F:protein kinase activator activity"/>
    <property type="evidence" value="ECO:0007669"/>
    <property type="project" value="TreeGrafter"/>
</dbReference>
<protein>
    <submittedName>
        <fullName evidence="2">Nitrogen regulatory protein</fullName>
        <ecNumber evidence="2">2.7.1.-</ecNumber>
    </submittedName>
</protein>
<proteinExistence type="predicted"/>
<dbReference type="Gene3D" id="3.40.930.10">
    <property type="entry name" value="Mannitol-specific EII, Chain A"/>
    <property type="match status" value="1"/>
</dbReference>
<sequence>MSGLSDLIAPEAILPRLLVTSRRQALQIVAETLAKSAGVDPRAAFDAVLIRERLSGTGMGEGVAIPHGPVPGVTRPVGAFARLEPAQDFEALDGRPADLVFMLFAPPDRGADHLKALARVSRFLRRADMREKLRASRGADDLAALIASAERAPGA</sequence>
<gene>
    <name evidence="2" type="primary">ptsN</name>
    <name evidence="2" type="ORF">DSM104635_00289</name>
</gene>
<dbReference type="InterPro" id="IPR051541">
    <property type="entry name" value="PTS_SugarTrans_NitroReg"/>
</dbReference>
<dbReference type="Pfam" id="PF00359">
    <property type="entry name" value="PTS_EIIA_2"/>
    <property type="match status" value="1"/>
</dbReference>
<dbReference type="InterPro" id="IPR002178">
    <property type="entry name" value="PTS_EIIA_type-2_dom"/>
</dbReference>
<dbReference type="Proteomes" id="UP000431269">
    <property type="component" value="Chromosome"/>
</dbReference>
<evidence type="ECO:0000259" key="1">
    <source>
        <dbReference type="PROSITE" id="PS51094"/>
    </source>
</evidence>
<dbReference type="SUPFAM" id="SSF55804">
    <property type="entry name" value="Phoshotransferase/anion transport protein"/>
    <property type="match status" value="1"/>
</dbReference>
<dbReference type="KEGG" id="tsv:DSM104635_00289"/>
<dbReference type="CDD" id="cd00211">
    <property type="entry name" value="PTS_IIA_fru"/>
    <property type="match status" value="1"/>
</dbReference>
<evidence type="ECO:0000313" key="2">
    <source>
        <dbReference type="EMBL" id="QGZ93479.1"/>
    </source>
</evidence>
<reference evidence="3" key="1">
    <citation type="submission" date="2019-12" db="EMBL/GenBank/DDBJ databases">
        <title>Complete genome of Terracaulis silvestris 0127_4.</title>
        <authorList>
            <person name="Vieira S."/>
            <person name="Riedel T."/>
            <person name="Sproer C."/>
            <person name="Pascual J."/>
            <person name="Boedeker C."/>
            <person name="Overmann J."/>
        </authorList>
    </citation>
    <scope>NUCLEOTIDE SEQUENCE [LARGE SCALE GENOMIC DNA]</scope>
    <source>
        <strain evidence="3">0127_4</strain>
    </source>
</reference>
<feature type="domain" description="PTS EIIA type-2" evidence="1">
    <location>
        <begin position="6"/>
        <end position="149"/>
    </location>
</feature>
<evidence type="ECO:0000313" key="3">
    <source>
        <dbReference type="Proteomes" id="UP000431269"/>
    </source>
</evidence>
<dbReference type="EMBL" id="CP047045">
    <property type="protein sequence ID" value="QGZ93479.1"/>
    <property type="molecule type" value="Genomic_DNA"/>
</dbReference>
<dbReference type="PANTHER" id="PTHR47738:SF1">
    <property type="entry name" value="NITROGEN REGULATORY PROTEIN"/>
    <property type="match status" value="1"/>
</dbReference>
<dbReference type="PROSITE" id="PS00372">
    <property type="entry name" value="PTS_EIIA_TYPE_2_HIS"/>
    <property type="match status" value="1"/>
</dbReference>
<keyword evidence="3" id="KW-1185">Reference proteome</keyword>
<keyword evidence="2" id="KW-0808">Transferase</keyword>
<accession>A0A6I6MGN9</accession>
<dbReference type="InterPro" id="IPR016152">
    <property type="entry name" value="PTrfase/Anion_transptr"/>
</dbReference>